<dbReference type="RefSeq" id="WP_028288019.1">
    <property type="nucleotide sequence ID" value="NZ_BMLF01000001.1"/>
</dbReference>
<dbReference type="CDD" id="cd00090">
    <property type="entry name" value="HTH_ARSR"/>
    <property type="match status" value="1"/>
</dbReference>
<feature type="domain" description="HTH arsR-type" evidence="1">
    <location>
        <begin position="1"/>
        <end position="94"/>
    </location>
</feature>
<name>A0A917SVS8_9RHOB</name>
<reference evidence="2" key="2">
    <citation type="submission" date="2020-09" db="EMBL/GenBank/DDBJ databases">
        <authorList>
            <person name="Sun Q."/>
            <person name="Zhou Y."/>
        </authorList>
    </citation>
    <scope>NUCLEOTIDE SEQUENCE</scope>
    <source>
        <strain evidence="2">CGMCC 1.6293</strain>
    </source>
</reference>
<dbReference type="GO" id="GO:0032791">
    <property type="term" value="F:lead ion binding"/>
    <property type="evidence" value="ECO:0007669"/>
    <property type="project" value="TreeGrafter"/>
</dbReference>
<dbReference type="PRINTS" id="PR00778">
    <property type="entry name" value="HTHARSR"/>
</dbReference>
<accession>A0A917SVS8</accession>
<proteinExistence type="predicted"/>
<dbReference type="NCBIfam" id="NF033788">
    <property type="entry name" value="HTH_metalloreg"/>
    <property type="match status" value="1"/>
</dbReference>
<dbReference type="InterPro" id="IPR001845">
    <property type="entry name" value="HTH_ArsR_DNA-bd_dom"/>
</dbReference>
<dbReference type="Gene3D" id="1.10.10.10">
    <property type="entry name" value="Winged helix-like DNA-binding domain superfamily/Winged helix DNA-binding domain"/>
    <property type="match status" value="1"/>
</dbReference>
<dbReference type="AlphaFoldDB" id="A0A917SVS8"/>
<dbReference type="GO" id="GO:0046686">
    <property type="term" value="P:response to cadmium ion"/>
    <property type="evidence" value="ECO:0007669"/>
    <property type="project" value="TreeGrafter"/>
</dbReference>
<protein>
    <submittedName>
        <fullName evidence="2">ArsR family transcriptional regulator</fullName>
    </submittedName>
</protein>
<keyword evidence="3" id="KW-1185">Reference proteome</keyword>
<evidence type="ECO:0000259" key="1">
    <source>
        <dbReference type="PROSITE" id="PS50987"/>
    </source>
</evidence>
<gene>
    <name evidence="2" type="ORF">GCM10011534_20680</name>
</gene>
<evidence type="ECO:0000313" key="3">
    <source>
        <dbReference type="Proteomes" id="UP000649829"/>
    </source>
</evidence>
<organism evidence="2 3">
    <name type="scientific">Pseudooceanicola nanhaiensis</name>
    <dbReference type="NCBI Taxonomy" id="375761"/>
    <lineage>
        <taxon>Bacteria</taxon>
        <taxon>Pseudomonadati</taxon>
        <taxon>Pseudomonadota</taxon>
        <taxon>Alphaproteobacteria</taxon>
        <taxon>Rhodobacterales</taxon>
        <taxon>Paracoccaceae</taxon>
        <taxon>Pseudooceanicola</taxon>
    </lineage>
</organism>
<dbReference type="GO" id="GO:0010288">
    <property type="term" value="P:response to lead ion"/>
    <property type="evidence" value="ECO:0007669"/>
    <property type="project" value="TreeGrafter"/>
</dbReference>
<dbReference type="SMART" id="SM00418">
    <property type="entry name" value="HTH_ARSR"/>
    <property type="match status" value="1"/>
</dbReference>
<dbReference type="InterPro" id="IPR052543">
    <property type="entry name" value="HTH_Metal-responsive_Reg"/>
</dbReference>
<dbReference type="PANTHER" id="PTHR39168:SF1">
    <property type="entry name" value="TRANSCRIPTIONAL REGULATORY PROTEIN"/>
    <property type="match status" value="1"/>
</dbReference>
<dbReference type="Pfam" id="PF12840">
    <property type="entry name" value="HTH_20"/>
    <property type="match status" value="1"/>
</dbReference>
<dbReference type="InterPro" id="IPR011991">
    <property type="entry name" value="ArsR-like_HTH"/>
</dbReference>
<dbReference type="SUPFAM" id="SSF46785">
    <property type="entry name" value="Winged helix' DNA-binding domain"/>
    <property type="match status" value="1"/>
</dbReference>
<dbReference type="InterPro" id="IPR036388">
    <property type="entry name" value="WH-like_DNA-bd_sf"/>
</dbReference>
<dbReference type="GO" id="GO:0097063">
    <property type="term" value="F:cadmium ion sensor activity"/>
    <property type="evidence" value="ECO:0007669"/>
    <property type="project" value="TreeGrafter"/>
</dbReference>
<dbReference type="GO" id="GO:0003677">
    <property type="term" value="F:DNA binding"/>
    <property type="evidence" value="ECO:0007669"/>
    <property type="project" value="TreeGrafter"/>
</dbReference>
<dbReference type="EMBL" id="BMLF01000001">
    <property type="protein sequence ID" value="GGL98548.1"/>
    <property type="molecule type" value="Genomic_DNA"/>
</dbReference>
<dbReference type="InterPro" id="IPR036390">
    <property type="entry name" value="WH_DNA-bd_sf"/>
</dbReference>
<dbReference type="PROSITE" id="PS50987">
    <property type="entry name" value="HTH_ARSR_2"/>
    <property type="match status" value="1"/>
</dbReference>
<reference evidence="2" key="1">
    <citation type="journal article" date="2014" name="Int. J. Syst. Evol. Microbiol.">
        <title>Complete genome sequence of Corynebacterium casei LMG S-19264T (=DSM 44701T), isolated from a smear-ripened cheese.</title>
        <authorList>
            <consortium name="US DOE Joint Genome Institute (JGI-PGF)"/>
            <person name="Walter F."/>
            <person name="Albersmeier A."/>
            <person name="Kalinowski J."/>
            <person name="Ruckert C."/>
        </authorList>
    </citation>
    <scope>NUCLEOTIDE SEQUENCE</scope>
    <source>
        <strain evidence="2">CGMCC 1.6293</strain>
    </source>
</reference>
<dbReference type="GO" id="GO:0003700">
    <property type="term" value="F:DNA-binding transcription factor activity"/>
    <property type="evidence" value="ECO:0007669"/>
    <property type="project" value="InterPro"/>
</dbReference>
<dbReference type="PANTHER" id="PTHR39168">
    <property type="entry name" value="TRANSCRIPTIONAL REGULATOR-RELATED"/>
    <property type="match status" value="1"/>
</dbReference>
<dbReference type="Proteomes" id="UP000649829">
    <property type="component" value="Unassembled WGS sequence"/>
</dbReference>
<comment type="caution">
    <text evidence="2">The sequence shown here is derived from an EMBL/GenBank/DDBJ whole genome shotgun (WGS) entry which is preliminary data.</text>
</comment>
<sequence length="225" mass="23913">MKEGPDISRVAALIGDPARANILTALMSGKALTAAELAEEAGVTPQTASSHIARLAAGGLVTTRRQGRHKYVALASDEVGTVLESLIGLAARSGHLRTRTGPRDSALRHARVCYNHLAGDLGVQVYDSLTVRGMLAPEGEALAITHAGRRFAEAFGIALAPLERRRAPLCRNCLDWSARRYHLGGALGRAMLARMEAADWLTRGEGRVLTLTRKGKAGFAESFPG</sequence>
<evidence type="ECO:0000313" key="2">
    <source>
        <dbReference type="EMBL" id="GGL98548.1"/>
    </source>
</evidence>